<protein>
    <submittedName>
        <fullName evidence="1">Uncharacterized protein</fullName>
    </submittedName>
</protein>
<dbReference type="Proteomes" id="UP001301350">
    <property type="component" value="Unassembled WGS sequence"/>
</dbReference>
<reference evidence="1 2" key="1">
    <citation type="submission" date="2022-07" db="EMBL/GenBank/DDBJ databases">
        <title>Genome-wide signatures of adaptation to extreme environments.</title>
        <authorList>
            <person name="Cho C.H."/>
            <person name="Yoon H.S."/>
        </authorList>
    </citation>
    <scope>NUCLEOTIDE SEQUENCE [LARGE SCALE GENOMIC DNA]</scope>
    <source>
        <strain evidence="1 2">DBV 063 E5</strain>
    </source>
</reference>
<evidence type="ECO:0000313" key="2">
    <source>
        <dbReference type="Proteomes" id="UP001301350"/>
    </source>
</evidence>
<proteinExistence type="predicted"/>
<dbReference type="EMBL" id="JANCYW010000019">
    <property type="protein sequence ID" value="KAK4538685.1"/>
    <property type="molecule type" value="Genomic_DNA"/>
</dbReference>
<dbReference type="AlphaFoldDB" id="A0AAV9J284"/>
<sequence length="136" mass="15469">MALGDPQCVLFEGSPQPAFAIESKLCFYEHFHAVLTCVSRLDGRSEVAFSGELRHFPYLRLQLAPQLRWSVRLPVYDWGNGRRFYIGTTGALTGQPEVDQPELLLEGRHDLPREQLGKRRIGHGGEAWEGKRFTTE</sequence>
<comment type="caution">
    <text evidence="1">The sequence shown here is derived from an EMBL/GenBank/DDBJ whole genome shotgun (WGS) entry which is preliminary data.</text>
</comment>
<accession>A0AAV9J284</accession>
<name>A0AAV9J284_CYACA</name>
<keyword evidence="2" id="KW-1185">Reference proteome</keyword>
<evidence type="ECO:0000313" key="1">
    <source>
        <dbReference type="EMBL" id="KAK4538685.1"/>
    </source>
</evidence>
<organism evidence="1 2">
    <name type="scientific">Cyanidium caldarium</name>
    <name type="common">Red alga</name>
    <dbReference type="NCBI Taxonomy" id="2771"/>
    <lineage>
        <taxon>Eukaryota</taxon>
        <taxon>Rhodophyta</taxon>
        <taxon>Bangiophyceae</taxon>
        <taxon>Cyanidiales</taxon>
        <taxon>Cyanidiaceae</taxon>
        <taxon>Cyanidium</taxon>
    </lineage>
</organism>
<gene>
    <name evidence="1" type="ORF">CDCA_CDCA19G4710</name>
</gene>